<keyword evidence="4" id="KW-1133">Transmembrane helix</keyword>
<name>A0ABU1INX5_9BACL</name>
<evidence type="ECO:0000259" key="7">
    <source>
        <dbReference type="Pfam" id="PF05223"/>
    </source>
</evidence>
<dbReference type="EMBL" id="JAVDQG010000005">
    <property type="protein sequence ID" value="MDR6226485.1"/>
    <property type="molecule type" value="Genomic_DNA"/>
</dbReference>
<dbReference type="Pfam" id="PF00905">
    <property type="entry name" value="Transpeptidase"/>
    <property type="match status" value="1"/>
</dbReference>
<dbReference type="InterPro" id="IPR007887">
    <property type="entry name" value="MecA_N"/>
</dbReference>
<dbReference type="Proteomes" id="UP001185012">
    <property type="component" value="Unassembled WGS sequence"/>
</dbReference>
<dbReference type="RefSeq" id="WP_309866420.1">
    <property type="nucleotide sequence ID" value="NZ_JAVDQG010000005.1"/>
</dbReference>
<gene>
    <name evidence="8" type="ORF">JOE21_002492</name>
</gene>
<sequence length="690" mass="77092">MKEKWKELGHRFKQLHIGWWIGGAVTVLLIAGGTVFALQDTPGPAPHKVMQQYLNHWEEEQYEEMYALTSQETQTAVDKRSFVTQHENIAKSLQQKSVSFEVNPPADADSETIAFTGTFQTKNLGDISFENKAHFISDEEGWRLQWSPSLIHPELKEGDRVRVARTPPGKRGEITSRNGDPLAINRDRVAIGYIPSQVSDQDETAEALADAFSLNPQKLAKEMEEAEKEETDQFVTVKTAEGNALERVEEWQQLPGVIVRDDSLRLYPEKELTAHVTGYLRPITDEQLEKRKKDGYQKGDWIGQSGLELYLEKQLRGTPGWRAVIVDADGKEKTVLGEKPAKNGNDIQVTIDLETQRQLYRGIQNDKGGGVALDPSTGEVLAMVSAPSYDPNRFVQGMSQQEWQRLSGPSQPLANRAKIPYSPGSTMKSITSAIALETEAITPDTTYNTDEGKWQKDSTWGGYHVTRVDNPGGGVDLAKGMAWSDNIYFARAGLEIGEKQMIEYLKKFGFDEKMDIPLDVSPSQYSNDKKLENEILLADTAYGQGQLLISPLHLATMYTTFANEGSMVKPKILMEDGKVEPEMWRKNIVSPETANQVKDLLEGVVTQPKGSARKLKTDGVWLGAKTGTAELKASKEDENQRQLGWLAWMAGKESAEKPDIVVATMVDEVQGRGGSHYLFPSVKQMLRQRY</sequence>
<comment type="caution">
    <text evidence="8">The sequence shown here is derived from an EMBL/GenBank/DDBJ whole genome shotgun (WGS) entry which is preliminary data.</text>
</comment>
<dbReference type="Gene3D" id="3.40.710.10">
    <property type="entry name" value="DD-peptidase/beta-lactamase superfamily"/>
    <property type="match status" value="1"/>
</dbReference>
<feature type="domain" description="NTF2-like N-terminal transpeptidase" evidence="7">
    <location>
        <begin position="46"/>
        <end position="159"/>
    </location>
</feature>
<organism evidence="8 9">
    <name type="scientific">Desmospora profundinema</name>
    <dbReference type="NCBI Taxonomy" id="1571184"/>
    <lineage>
        <taxon>Bacteria</taxon>
        <taxon>Bacillati</taxon>
        <taxon>Bacillota</taxon>
        <taxon>Bacilli</taxon>
        <taxon>Bacillales</taxon>
        <taxon>Thermoactinomycetaceae</taxon>
        <taxon>Desmospora</taxon>
    </lineage>
</organism>
<dbReference type="Gene3D" id="3.10.450.100">
    <property type="entry name" value="NTF2-like, domain 1"/>
    <property type="match status" value="1"/>
</dbReference>
<dbReference type="InterPro" id="IPR032710">
    <property type="entry name" value="NTF2-like_dom_sf"/>
</dbReference>
<dbReference type="PANTHER" id="PTHR30627">
    <property type="entry name" value="PEPTIDOGLYCAN D,D-TRANSPEPTIDASE"/>
    <property type="match status" value="1"/>
</dbReference>
<dbReference type="InterPro" id="IPR001460">
    <property type="entry name" value="PCN-bd_Tpept"/>
</dbReference>
<keyword evidence="4" id="KW-0812">Transmembrane</keyword>
<reference evidence="8 9" key="1">
    <citation type="submission" date="2023-07" db="EMBL/GenBank/DDBJ databases">
        <title>Genomic Encyclopedia of Type Strains, Phase IV (KMG-IV): sequencing the most valuable type-strain genomes for metagenomic binning, comparative biology and taxonomic classification.</title>
        <authorList>
            <person name="Goeker M."/>
        </authorList>
    </citation>
    <scope>NUCLEOTIDE SEQUENCE [LARGE SCALE GENOMIC DNA]</scope>
    <source>
        <strain evidence="8 9">DSM 45903</strain>
    </source>
</reference>
<comment type="subcellular location">
    <subcellularLocation>
        <location evidence="1">Membrane</location>
    </subcellularLocation>
</comment>
<evidence type="ECO:0000256" key="2">
    <source>
        <dbReference type="ARBA" id="ARBA00007171"/>
    </source>
</evidence>
<dbReference type="InterPro" id="IPR036138">
    <property type="entry name" value="PBP_dimer_sf"/>
</dbReference>
<keyword evidence="3 4" id="KW-0472">Membrane</keyword>
<evidence type="ECO:0000259" key="5">
    <source>
        <dbReference type="Pfam" id="PF00905"/>
    </source>
</evidence>
<dbReference type="Gene3D" id="3.90.1310.10">
    <property type="entry name" value="Penicillin-binding protein 2a (Domain 2)"/>
    <property type="match status" value="1"/>
</dbReference>
<evidence type="ECO:0000256" key="3">
    <source>
        <dbReference type="ARBA" id="ARBA00023136"/>
    </source>
</evidence>
<dbReference type="InterPro" id="IPR012338">
    <property type="entry name" value="Beta-lactam/transpept-like"/>
</dbReference>
<evidence type="ECO:0000256" key="1">
    <source>
        <dbReference type="ARBA" id="ARBA00004370"/>
    </source>
</evidence>
<feature type="domain" description="Penicillin-binding protein transpeptidase" evidence="5">
    <location>
        <begin position="369"/>
        <end position="680"/>
    </location>
</feature>
<dbReference type="SUPFAM" id="SSF54427">
    <property type="entry name" value="NTF2-like"/>
    <property type="match status" value="1"/>
</dbReference>
<dbReference type="InterPro" id="IPR005311">
    <property type="entry name" value="PBP_dimer"/>
</dbReference>
<comment type="similarity">
    <text evidence="2">Belongs to the transpeptidase family.</text>
</comment>
<dbReference type="Gene3D" id="3.30.1390.30">
    <property type="entry name" value="Penicillin-binding protein 2a, domain 3"/>
    <property type="match status" value="1"/>
</dbReference>
<keyword evidence="9" id="KW-1185">Reference proteome</keyword>
<protein>
    <submittedName>
        <fullName evidence="8">Penicillin-binding protein</fullName>
    </submittedName>
</protein>
<dbReference type="Pfam" id="PF03717">
    <property type="entry name" value="PBP_dimer"/>
    <property type="match status" value="1"/>
</dbReference>
<evidence type="ECO:0000313" key="8">
    <source>
        <dbReference type="EMBL" id="MDR6226485.1"/>
    </source>
</evidence>
<dbReference type="Pfam" id="PF05223">
    <property type="entry name" value="MecA_N"/>
    <property type="match status" value="1"/>
</dbReference>
<evidence type="ECO:0000259" key="6">
    <source>
        <dbReference type="Pfam" id="PF03717"/>
    </source>
</evidence>
<feature type="transmembrane region" description="Helical" evidence="4">
    <location>
        <begin position="20"/>
        <end position="38"/>
    </location>
</feature>
<dbReference type="InterPro" id="IPR050515">
    <property type="entry name" value="Beta-lactam/transpept"/>
</dbReference>
<feature type="domain" description="Penicillin-binding protein dimerisation" evidence="6">
    <location>
        <begin position="168"/>
        <end position="333"/>
    </location>
</feature>
<dbReference type="SUPFAM" id="SSF56601">
    <property type="entry name" value="beta-lactamase/transpeptidase-like"/>
    <property type="match status" value="1"/>
</dbReference>
<accession>A0ABU1INX5</accession>
<evidence type="ECO:0000256" key="4">
    <source>
        <dbReference type="SAM" id="Phobius"/>
    </source>
</evidence>
<proteinExistence type="inferred from homology"/>
<evidence type="ECO:0000313" key="9">
    <source>
        <dbReference type="Proteomes" id="UP001185012"/>
    </source>
</evidence>
<dbReference type="SUPFAM" id="SSF56519">
    <property type="entry name" value="Penicillin binding protein dimerisation domain"/>
    <property type="match status" value="1"/>
</dbReference>
<dbReference type="PANTHER" id="PTHR30627:SF25">
    <property type="entry name" value="PENICILLIN-BINDING PROTEIN 3"/>
    <property type="match status" value="1"/>
</dbReference>